<dbReference type="AlphaFoldDB" id="A0A0D0D4D8"/>
<evidence type="ECO:0000313" key="1">
    <source>
        <dbReference type="EMBL" id="KIK78441.1"/>
    </source>
</evidence>
<proteinExistence type="predicted"/>
<dbReference type="HOGENOM" id="CLU_3107042_0_0_1"/>
<dbReference type="Proteomes" id="UP000054538">
    <property type="component" value="Unassembled WGS sequence"/>
</dbReference>
<reference evidence="1 2" key="1">
    <citation type="submission" date="2014-04" db="EMBL/GenBank/DDBJ databases">
        <authorList>
            <consortium name="DOE Joint Genome Institute"/>
            <person name="Kuo A."/>
            <person name="Kohler A."/>
            <person name="Jargeat P."/>
            <person name="Nagy L.G."/>
            <person name="Floudas D."/>
            <person name="Copeland A."/>
            <person name="Barry K.W."/>
            <person name="Cichocki N."/>
            <person name="Veneault-Fourrey C."/>
            <person name="LaButti K."/>
            <person name="Lindquist E.A."/>
            <person name="Lipzen A."/>
            <person name="Lundell T."/>
            <person name="Morin E."/>
            <person name="Murat C."/>
            <person name="Sun H."/>
            <person name="Tunlid A."/>
            <person name="Henrissat B."/>
            <person name="Grigoriev I.V."/>
            <person name="Hibbett D.S."/>
            <person name="Martin F."/>
            <person name="Nordberg H.P."/>
            <person name="Cantor M.N."/>
            <person name="Hua S.X."/>
        </authorList>
    </citation>
    <scope>NUCLEOTIDE SEQUENCE [LARGE SCALE GENOMIC DNA]</scope>
    <source>
        <strain evidence="1 2">Ve08.2h10</strain>
    </source>
</reference>
<dbReference type="InParanoid" id="A0A0D0D4D8"/>
<sequence length="51" mass="5142">MGYFDLGIHTIGFGGTGISTIGMDVASGYLPSASGYLPLASGYLLSALLSK</sequence>
<keyword evidence="2" id="KW-1185">Reference proteome</keyword>
<gene>
    <name evidence="1" type="ORF">PAXRUDRAFT_16874</name>
</gene>
<name>A0A0D0D4D8_9AGAM</name>
<reference evidence="2" key="2">
    <citation type="submission" date="2015-01" db="EMBL/GenBank/DDBJ databases">
        <title>Evolutionary Origins and Diversification of the Mycorrhizal Mutualists.</title>
        <authorList>
            <consortium name="DOE Joint Genome Institute"/>
            <consortium name="Mycorrhizal Genomics Consortium"/>
            <person name="Kohler A."/>
            <person name="Kuo A."/>
            <person name="Nagy L.G."/>
            <person name="Floudas D."/>
            <person name="Copeland A."/>
            <person name="Barry K.W."/>
            <person name="Cichocki N."/>
            <person name="Veneault-Fourrey C."/>
            <person name="LaButti K."/>
            <person name="Lindquist E.A."/>
            <person name="Lipzen A."/>
            <person name="Lundell T."/>
            <person name="Morin E."/>
            <person name="Murat C."/>
            <person name="Riley R."/>
            <person name="Ohm R."/>
            <person name="Sun H."/>
            <person name="Tunlid A."/>
            <person name="Henrissat B."/>
            <person name="Grigoriev I.V."/>
            <person name="Hibbett D.S."/>
            <person name="Martin F."/>
        </authorList>
    </citation>
    <scope>NUCLEOTIDE SEQUENCE [LARGE SCALE GENOMIC DNA]</scope>
    <source>
        <strain evidence="2">Ve08.2h10</strain>
    </source>
</reference>
<evidence type="ECO:0000313" key="2">
    <source>
        <dbReference type="Proteomes" id="UP000054538"/>
    </source>
</evidence>
<accession>A0A0D0D4D8</accession>
<protein>
    <submittedName>
        <fullName evidence="1">Uncharacterized protein</fullName>
    </submittedName>
</protein>
<organism evidence="1 2">
    <name type="scientific">Paxillus rubicundulus Ve08.2h10</name>
    <dbReference type="NCBI Taxonomy" id="930991"/>
    <lineage>
        <taxon>Eukaryota</taxon>
        <taxon>Fungi</taxon>
        <taxon>Dikarya</taxon>
        <taxon>Basidiomycota</taxon>
        <taxon>Agaricomycotina</taxon>
        <taxon>Agaricomycetes</taxon>
        <taxon>Agaricomycetidae</taxon>
        <taxon>Boletales</taxon>
        <taxon>Paxilineae</taxon>
        <taxon>Paxillaceae</taxon>
        <taxon>Paxillus</taxon>
    </lineage>
</organism>
<dbReference type="EMBL" id="KN826589">
    <property type="protein sequence ID" value="KIK78441.1"/>
    <property type="molecule type" value="Genomic_DNA"/>
</dbReference>